<protein>
    <recommendedName>
        <fullName evidence="2">Serine O-acetyltransferase</fullName>
    </recommendedName>
</protein>
<dbReference type="Gene3D" id="2.160.10.10">
    <property type="entry name" value="Hexapeptide repeat proteins"/>
    <property type="match status" value="1"/>
</dbReference>
<sequence length="166" mass="18390">MLEQSPKSDAMVGGFAKSIRECFSFDTNPLNPTPKGIIKKILALWLYPRYSMSVYLRLAQYFHYRDAEKGGMFLLLAYFFRRRNEVKNNFEVNFGDYIGPGVIFHHTGVTITAGSVIEPGVHIYNNVTLGSRNGEAPYIKKGAKLCSHTVILGGVTVGEKAIVAPG</sequence>
<gene>
    <name evidence="1" type="ORF">METZ01_LOCUS441771</name>
</gene>
<dbReference type="InterPro" id="IPR011004">
    <property type="entry name" value="Trimer_LpxA-like_sf"/>
</dbReference>
<dbReference type="AlphaFoldDB" id="A0A382Z061"/>
<name>A0A382Z061_9ZZZZ</name>
<evidence type="ECO:0000313" key="1">
    <source>
        <dbReference type="EMBL" id="SVD88917.1"/>
    </source>
</evidence>
<dbReference type="SUPFAM" id="SSF51161">
    <property type="entry name" value="Trimeric LpxA-like enzymes"/>
    <property type="match status" value="1"/>
</dbReference>
<reference evidence="1" key="1">
    <citation type="submission" date="2018-05" db="EMBL/GenBank/DDBJ databases">
        <authorList>
            <person name="Lanie J.A."/>
            <person name="Ng W.-L."/>
            <person name="Kazmierczak K.M."/>
            <person name="Andrzejewski T.M."/>
            <person name="Davidsen T.M."/>
            <person name="Wayne K.J."/>
            <person name="Tettelin H."/>
            <person name="Glass J.I."/>
            <person name="Rusch D."/>
            <person name="Podicherti R."/>
            <person name="Tsui H.-C.T."/>
            <person name="Winkler M.E."/>
        </authorList>
    </citation>
    <scope>NUCLEOTIDE SEQUENCE</scope>
</reference>
<dbReference type="PANTHER" id="PTHR42811">
    <property type="entry name" value="SERINE ACETYLTRANSFERASE"/>
    <property type="match status" value="1"/>
</dbReference>
<dbReference type="EMBL" id="UINC01179966">
    <property type="protein sequence ID" value="SVD88917.1"/>
    <property type="molecule type" value="Genomic_DNA"/>
</dbReference>
<proteinExistence type="predicted"/>
<feature type="non-terminal residue" evidence="1">
    <location>
        <position position="166"/>
    </location>
</feature>
<organism evidence="1">
    <name type="scientific">marine metagenome</name>
    <dbReference type="NCBI Taxonomy" id="408172"/>
    <lineage>
        <taxon>unclassified sequences</taxon>
        <taxon>metagenomes</taxon>
        <taxon>ecological metagenomes</taxon>
    </lineage>
</organism>
<accession>A0A382Z061</accession>
<evidence type="ECO:0008006" key="2">
    <source>
        <dbReference type="Google" id="ProtNLM"/>
    </source>
</evidence>